<dbReference type="CDD" id="cd17990">
    <property type="entry name" value="DEXHc_HrpB"/>
    <property type="match status" value="1"/>
</dbReference>
<feature type="region of interest" description="Disordered" evidence="5">
    <location>
        <begin position="516"/>
        <end position="610"/>
    </location>
</feature>
<dbReference type="Gene3D" id="1.20.120.1080">
    <property type="match status" value="1"/>
</dbReference>
<keyword evidence="3" id="KW-0347">Helicase</keyword>
<reference evidence="8 9" key="1">
    <citation type="journal article" date="2019" name="Int. J. Syst. Evol. Microbiol.">
        <title>The Global Catalogue of Microorganisms (GCM) 10K type strain sequencing project: providing services to taxonomists for standard genome sequencing and annotation.</title>
        <authorList>
            <consortium name="The Broad Institute Genomics Platform"/>
            <consortium name="The Broad Institute Genome Sequencing Center for Infectious Disease"/>
            <person name="Wu L."/>
            <person name="Ma J."/>
        </authorList>
    </citation>
    <scope>NUCLEOTIDE SEQUENCE [LARGE SCALE GENOMIC DNA]</scope>
    <source>
        <strain evidence="8 9">JCM 15478</strain>
    </source>
</reference>
<dbReference type="SUPFAM" id="SSF52540">
    <property type="entry name" value="P-loop containing nucleoside triphosphate hydrolases"/>
    <property type="match status" value="1"/>
</dbReference>
<organism evidence="8 9">
    <name type="scientific">Streptomyces albiaxialis</name>
    <dbReference type="NCBI Taxonomy" id="329523"/>
    <lineage>
        <taxon>Bacteria</taxon>
        <taxon>Bacillati</taxon>
        <taxon>Actinomycetota</taxon>
        <taxon>Actinomycetes</taxon>
        <taxon>Kitasatosporales</taxon>
        <taxon>Streptomycetaceae</taxon>
        <taxon>Streptomyces</taxon>
    </lineage>
</organism>
<dbReference type="EMBL" id="BAAAPE010000008">
    <property type="protein sequence ID" value="GAA2077124.1"/>
    <property type="molecule type" value="Genomic_DNA"/>
</dbReference>
<keyword evidence="9" id="KW-1185">Reference proteome</keyword>
<keyword evidence="1" id="KW-0547">Nucleotide-binding</keyword>
<evidence type="ECO:0000259" key="6">
    <source>
        <dbReference type="PROSITE" id="PS51192"/>
    </source>
</evidence>
<dbReference type="SMART" id="SM00487">
    <property type="entry name" value="DEXDc"/>
    <property type="match status" value="1"/>
</dbReference>
<feature type="region of interest" description="Disordered" evidence="5">
    <location>
        <begin position="920"/>
        <end position="945"/>
    </location>
</feature>
<proteinExistence type="predicted"/>
<accession>A0ABN2W078</accession>
<feature type="compositionally biased region" description="Gly residues" evidence="5">
    <location>
        <begin position="595"/>
        <end position="610"/>
    </location>
</feature>
<dbReference type="InterPro" id="IPR049614">
    <property type="entry name" value="HrpB_DEXH"/>
</dbReference>
<gene>
    <name evidence="8" type="ORF">GCM10009801_33020</name>
</gene>
<evidence type="ECO:0000259" key="7">
    <source>
        <dbReference type="PROSITE" id="PS51194"/>
    </source>
</evidence>
<dbReference type="PANTHER" id="PTHR43519:SF1">
    <property type="entry name" value="ATP-DEPENDENT RNA HELICASE HRPB"/>
    <property type="match status" value="1"/>
</dbReference>
<dbReference type="CDD" id="cd18791">
    <property type="entry name" value="SF2_C_RHA"/>
    <property type="match status" value="1"/>
</dbReference>
<dbReference type="Pfam" id="PF00270">
    <property type="entry name" value="DEAD"/>
    <property type="match status" value="1"/>
</dbReference>
<evidence type="ECO:0000256" key="4">
    <source>
        <dbReference type="ARBA" id="ARBA00022840"/>
    </source>
</evidence>
<keyword evidence="2" id="KW-0378">Hydrolase</keyword>
<dbReference type="PROSITE" id="PS51192">
    <property type="entry name" value="HELICASE_ATP_BIND_1"/>
    <property type="match status" value="1"/>
</dbReference>
<evidence type="ECO:0008006" key="10">
    <source>
        <dbReference type="Google" id="ProtNLM"/>
    </source>
</evidence>
<dbReference type="InterPro" id="IPR001650">
    <property type="entry name" value="Helicase_C-like"/>
</dbReference>
<evidence type="ECO:0000256" key="1">
    <source>
        <dbReference type="ARBA" id="ARBA00022741"/>
    </source>
</evidence>
<comment type="caution">
    <text evidence="8">The sequence shown here is derived from an EMBL/GenBank/DDBJ whole genome shotgun (WGS) entry which is preliminary data.</text>
</comment>
<dbReference type="InterPro" id="IPR003593">
    <property type="entry name" value="AAA+_ATPase"/>
</dbReference>
<feature type="domain" description="Helicase ATP-binding" evidence="6">
    <location>
        <begin position="25"/>
        <end position="176"/>
    </location>
</feature>
<dbReference type="SMART" id="SM00490">
    <property type="entry name" value="HELICc"/>
    <property type="match status" value="1"/>
</dbReference>
<dbReference type="Pfam" id="PF08482">
    <property type="entry name" value="HrpB_C"/>
    <property type="match status" value="1"/>
</dbReference>
<dbReference type="SMART" id="SM00382">
    <property type="entry name" value="AAA"/>
    <property type="match status" value="1"/>
</dbReference>
<dbReference type="InterPro" id="IPR014001">
    <property type="entry name" value="Helicase_ATP-bd"/>
</dbReference>
<sequence length="945" mass="98306">MGTERTERTEALRRLPVREALPELRDALDAHGAAVLHAPPGTGKTTLVPLALAGLLGQDSGAGAPGRRVLVAEPRRMAARAAARRMAWLLGERPGERVGFTVRGERRAGPRTRVEVVTTGVLLQRLQRDQELPGVDVVLVDECHERHLDADTALAFLLDVRETLRPELRLVAASATQDSAAWARLLTAPVVSGRGTSHPVEVRYAPPPSGVRPAHGTWVDPALLRHVAATVREALDAVQEGDVLCFLPGVGEIGRVAALLEGAGGPGAEVLQLHGRAPATVQEAVLRGRSGPGRRVILSTSVAESSLTVPGVRAVVDSGLAREPRMDHARGLGALTTVRVSVAGAEQRRGRAGREAPGTVFRCWAEAEDAGRPREPSPEIAVADLAAFALQAACWGAPEARGLALLDAPREGAMAAAGETLRAVGALDGAGRVTERGTRMARLGLHPRLARALLDGAAVVGPERAAEAVALLSEEPPRAYGDDAAEALRTARRTARHDPYGTRWSAETRRLRRLLEAEPAPGPDVPDGTDADADADADSGVYASGSGSDRAASGAAAGAVGRASHKAPGGPAGGTADGAAAREVRGTAAGAAGRTPGGAPGGPAGGAARGAVGGSAGGGSGGAAPVGDEEVVGVVVALAYPERVARARGETSYLMVSGTGAELARETRLRHAPWLAVAVADRPVGAASARVRLAAPVDERTAAEAAGALRTVRTEVRWDAERGAVTAREVEALGAVELASRPVRDPDPAQARAALLDALRARGPALLRWSEGALALRARLAFLRHALGEPWPDVSDEALVAGADEWLTGSRPPTGADLLNSLLPWSTGDAARLDELAPERIEVPSGSRVRIDYGRPEQPVLAVKVQEMFGARETPRLAGGRVPVLVHLLSPAGRPAAVTSDLASFWRDGYKGVRAELRGRYPKHPWPEDPTAAEPTRHTKARLRR</sequence>
<dbReference type="SMART" id="SM00847">
    <property type="entry name" value="HA2"/>
    <property type="match status" value="1"/>
</dbReference>
<protein>
    <recommendedName>
        <fullName evidence="10">ATP-dependent helicase</fullName>
    </recommendedName>
</protein>
<dbReference type="InterPro" id="IPR007502">
    <property type="entry name" value="Helicase-assoc_dom"/>
</dbReference>
<dbReference type="Gene3D" id="3.40.50.300">
    <property type="entry name" value="P-loop containing nucleotide triphosphate hydrolases"/>
    <property type="match status" value="2"/>
</dbReference>
<dbReference type="PROSITE" id="PS51194">
    <property type="entry name" value="HELICASE_CTER"/>
    <property type="match status" value="1"/>
</dbReference>
<dbReference type="InterPro" id="IPR011545">
    <property type="entry name" value="DEAD/DEAH_box_helicase_dom"/>
</dbReference>
<evidence type="ECO:0000256" key="2">
    <source>
        <dbReference type="ARBA" id="ARBA00022801"/>
    </source>
</evidence>
<dbReference type="PANTHER" id="PTHR43519">
    <property type="entry name" value="ATP-DEPENDENT RNA HELICASE HRPB"/>
    <property type="match status" value="1"/>
</dbReference>
<evidence type="ECO:0000313" key="8">
    <source>
        <dbReference type="EMBL" id="GAA2077124.1"/>
    </source>
</evidence>
<feature type="domain" description="Helicase C-terminal" evidence="7">
    <location>
        <begin position="230"/>
        <end position="396"/>
    </location>
</feature>
<keyword evidence="4" id="KW-0067">ATP-binding</keyword>
<feature type="compositionally biased region" description="Low complexity" evidence="5">
    <location>
        <begin position="538"/>
        <end position="562"/>
    </location>
</feature>
<dbReference type="Proteomes" id="UP001500016">
    <property type="component" value="Unassembled WGS sequence"/>
</dbReference>
<dbReference type="InterPro" id="IPR013689">
    <property type="entry name" value="RNA_helicase_ATP-dep_HrpB_C"/>
</dbReference>
<evidence type="ECO:0000256" key="5">
    <source>
        <dbReference type="SAM" id="MobiDB-lite"/>
    </source>
</evidence>
<dbReference type="RefSeq" id="WP_344529292.1">
    <property type="nucleotide sequence ID" value="NZ_BAAAPE010000008.1"/>
</dbReference>
<dbReference type="Pfam" id="PF00271">
    <property type="entry name" value="Helicase_C"/>
    <property type="match status" value="1"/>
</dbReference>
<dbReference type="InterPro" id="IPR027417">
    <property type="entry name" value="P-loop_NTPase"/>
</dbReference>
<evidence type="ECO:0000256" key="3">
    <source>
        <dbReference type="ARBA" id="ARBA00022806"/>
    </source>
</evidence>
<feature type="compositionally biased region" description="Acidic residues" evidence="5">
    <location>
        <begin position="527"/>
        <end position="537"/>
    </location>
</feature>
<name>A0ABN2W078_9ACTN</name>
<evidence type="ECO:0000313" key="9">
    <source>
        <dbReference type="Proteomes" id="UP001500016"/>
    </source>
</evidence>